<dbReference type="EMBL" id="JARPUR010000006">
    <property type="protein sequence ID" value="KAK4873581.1"/>
    <property type="molecule type" value="Genomic_DNA"/>
</dbReference>
<evidence type="ECO:0000256" key="6">
    <source>
        <dbReference type="ARBA" id="ARBA00023136"/>
    </source>
</evidence>
<evidence type="ECO:0000256" key="4">
    <source>
        <dbReference type="ARBA" id="ARBA00022692"/>
    </source>
</evidence>
<feature type="domain" description="Ionotropic glutamate receptor C-terminal" evidence="11">
    <location>
        <begin position="358"/>
        <end position="620"/>
    </location>
</feature>
<dbReference type="GO" id="GO:0050906">
    <property type="term" value="P:detection of stimulus involved in sensory perception"/>
    <property type="evidence" value="ECO:0007669"/>
    <property type="project" value="UniProtKB-ARBA"/>
</dbReference>
<evidence type="ECO:0000256" key="1">
    <source>
        <dbReference type="ARBA" id="ARBA00004651"/>
    </source>
</evidence>
<feature type="transmembrane region" description="Helical" evidence="9">
    <location>
        <begin position="393"/>
        <end position="410"/>
    </location>
</feature>
<dbReference type="Gene3D" id="1.10.287.70">
    <property type="match status" value="1"/>
</dbReference>
<name>A0AAN7P1J1_9COLE</name>
<dbReference type="Proteomes" id="UP001353858">
    <property type="component" value="Unassembled WGS sequence"/>
</dbReference>
<evidence type="ECO:0000259" key="11">
    <source>
        <dbReference type="Pfam" id="PF00060"/>
    </source>
</evidence>
<evidence type="ECO:0000256" key="3">
    <source>
        <dbReference type="ARBA" id="ARBA00022475"/>
    </source>
</evidence>
<comment type="similarity">
    <text evidence="2">Belongs to the glutamate-gated ion channel (TC 1.A.10.1) family.</text>
</comment>
<keyword evidence="3" id="KW-1003">Cell membrane</keyword>
<feature type="transmembrane region" description="Helical" evidence="9">
    <location>
        <begin position="613"/>
        <end position="634"/>
    </location>
</feature>
<keyword evidence="5 9" id="KW-1133">Transmembrane helix</keyword>
<evidence type="ECO:0000256" key="7">
    <source>
        <dbReference type="ARBA" id="ARBA00023170"/>
    </source>
</evidence>
<evidence type="ECO:0000256" key="9">
    <source>
        <dbReference type="SAM" id="Phobius"/>
    </source>
</evidence>
<proteinExistence type="inferred from homology"/>
<feature type="transmembrane region" description="Helical" evidence="9">
    <location>
        <begin position="354"/>
        <end position="378"/>
    </location>
</feature>
<gene>
    <name evidence="12" type="ORF">RN001_012941</name>
</gene>
<keyword evidence="13" id="KW-1185">Reference proteome</keyword>
<protein>
    <recommendedName>
        <fullName evidence="11">Ionotropic glutamate receptor C-terminal domain-containing protein</fullName>
    </recommendedName>
</protein>
<accession>A0AAN7P1J1</accession>
<reference evidence="13" key="1">
    <citation type="submission" date="2023-01" db="EMBL/GenBank/DDBJ databases">
        <title>Key to firefly adult light organ development and bioluminescence: homeobox transcription factors regulate luciferase expression and transportation to peroxisome.</title>
        <authorList>
            <person name="Fu X."/>
        </authorList>
    </citation>
    <scope>NUCLEOTIDE SEQUENCE [LARGE SCALE GENOMIC DNA]</scope>
</reference>
<dbReference type="Pfam" id="PF00060">
    <property type="entry name" value="Lig_chan"/>
    <property type="match status" value="1"/>
</dbReference>
<evidence type="ECO:0000256" key="8">
    <source>
        <dbReference type="ARBA" id="ARBA00023180"/>
    </source>
</evidence>
<dbReference type="GO" id="GO:0005886">
    <property type="term" value="C:plasma membrane"/>
    <property type="evidence" value="ECO:0007669"/>
    <property type="project" value="UniProtKB-SubCell"/>
</dbReference>
<evidence type="ECO:0000313" key="12">
    <source>
        <dbReference type="EMBL" id="KAK4873581.1"/>
    </source>
</evidence>
<keyword evidence="8" id="KW-0325">Glycoprotein</keyword>
<dbReference type="SUPFAM" id="SSF53850">
    <property type="entry name" value="Periplasmic binding protein-like II"/>
    <property type="match status" value="1"/>
</dbReference>
<keyword evidence="10" id="KW-0732">Signal</keyword>
<feature type="signal peptide" evidence="10">
    <location>
        <begin position="1"/>
        <end position="16"/>
    </location>
</feature>
<evidence type="ECO:0000313" key="13">
    <source>
        <dbReference type="Proteomes" id="UP001353858"/>
    </source>
</evidence>
<evidence type="ECO:0000256" key="2">
    <source>
        <dbReference type="ARBA" id="ARBA00008685"/>
    </source>
</evidence>
<keyword evidence="6 9" id="KW-0472">Membrane</keyword>
<feature type="chain" id="PRO_5042921686" description="Ionotropic glutamate receptor C-terminal domain-containing protein" evidence="10">
    <location>
        <begin position="17"/>
        <end position="659"/>
    </location>
</feature>
<dbReference type="AlphaFoldDB" id="A0AAN7P1J1"/>
<sequence>MLITFVVILTLSGANGVVLNPNGPLHQKYSTGCIMRIVENEFDEKNKLFTILTTKNLSTKAFQIQEKVILNINKQSKWSVEIINGKKHNFRSSKLCLNCPLQSKNKKSIIKHNFQLHYKTTYCVVVVDNVRQFEKALKQYLKSDTYNYHVYFLVYVAEVVPNYKNVAKEILLLLWKCSILKTAVLIPRYSLTTFTVYGLNVFAPSEYCGQAPTLQLLDVCQKGSSLENTLIFDDKVPKTFHNCSITTIAMKYPPFVVNENMGFEVRVLKELGHILDIRFKIEIQNAVDWGVRISPNNWTGPLERVYKESAIAIGNVIPNAEYALDFDLSIAYFYEHMVWVVPAALPIPRWKNIFVIFSFELWLACFGFYLLSAVLLYALSRCAVSEYKCYKELSLNLIAALGLLVGVAIAKQPKTLGTRSIFISVAAYSMILAVLYQTVLMSHLLNPVYESQIETVDDIFDSGMGIGGIKSFREFFNVSNDKKAMRIYDIFEIYEEINDTAFNWLITVADDRDTCTLSSSFYTKYLMNANHSVFVNRQGDEKIYILKELIFSYPVQMIQPRGFLLEEQFDKVIWKLINGGLIQFWANKYQEYSYTDVSEDDDTQLTMRHLQGAFMLLFFGYAFATVAFIGELISKNYKRKNIRKRLIRVIKLNIIKKSK</sequence>
<dbReference type="PANTHER" id="PTHR42643:SF24">
    <property type="entry name" value="IONOTROPIC RECEPTOR 60A"/>
    <property type="match status" value="1"/>
</dbReference>
<keyword evidence="4 9" id="KW-0812">Transmembrane</keyword>
<evidence type="ECO:0000256" key="10">
    <source>
        <dbReference type="SAM" id="SignalP"/>
    </source>
</evidence>
<comment type="subcellular location">
    <subcellularLocation>
        <location evidence="1">Cell membrane</location>
        <topology evidence="1">Multi-pass membrane protein</topology>
    </subcellularLocation>
</comment>
<dbReference type="GO" id="GO:0015276">
    <property type="term" value="F:ligand-gated monoatomic ion channel activity"/>
    <property type="evidence" value="ECO:0007669"/>
    <property type="project" value="InterPro"/>
</dbReference>
<dbReference type="PANTHER" id="PTHR42643">
    <property type="entry name" value="IONOTROPIC RECEPTOR 20A-RELATED"/>
    <property type="match status" value="1"/>
</dbReference>
<dbReference type="InterPro" id="IPR052192">
    <property type="entry name" value="Insect_Ionotropic_Sensory_Rcpt"/>
</dbReference>
<dbReference type="InterPro" id="IPR001320">
    <property type="entry name" value="Iontro_rcpt_C"/>
</dbReference>
<organism evidence="12 13">
    <name type="scientific">Aquatica leii</name>
    <dbReference type="NCBI Taxonomy" id="1421715"/>
    <lineage>
        <taxon>Eukaryota</taxon>
        <taxon>Metazoa</taxon>
        <taxon>Ecdysozoa</taxon>
        <taxon>Arthropoda</taxon>
        <taxon>Hexapoda</taxon>
        <taxon>Insecta</taxon>
        <taxon>Pterygota</taxon>
        <taxon>Neoptera</taxon>
        <taxon>Endopterygota</taxon>
        <taxon>Coleoptera</taxon>
        <taxon>Polyphaga</taxon>
        <taxon>Elateriformia</taxon>
        <taxon>Elateroidea</taxon>
        <taxon>Lampyridae</taxon>
        <taxon>Luciolinae</taxon>
        <taxon>Aquatica</taxon>
    </lineage>
</organism>
<evidence type="ECO:0000256" key="5">
    <source>
        <dbReference type="ARBA" id="ARBA00022989"/>
    </source>
</evidence>
<keyword evidence="7" id="KW-0675">Receptor</keyword>
<comment type="caution">
    <text evidence="12">The sequence shown here is derived from an EMBL/GenBank/DDBJ whole genome shotgun (WGS) entry which is preliminary data.</text>
</comment>
<dbReference type="Gene3D" id="3.40.190.10">
    <property type="entry name" value="Periplasmic binding protein-like II"/>
    <property type="match status" value="1"/>
</dbReference>